<evidence type="ECO:0000313" key="1">
    <source>
        <dbReference type="EMBL" id="BDS06117.1"/>
    </source>
</evidence>
<reference evidence="1" key="1">
    <citation type="submission" date="2024-07" db="EMBL/GenBank/DDBJ databases">
        <title>Complete genome sequence of Verrucomicrobiaceae bacterium NT6N.</title>
        <authorList>
            <person name="Huang C."/>
            <person name="Takami H."/>
            <person name="Hamasaki K."/>
        </authorList>
    </citation>
    <scope>NUCLEOTIDE SEQUENCE</scope>
    <source>
        <strain evidence="1">NT6N</strain>
    </source>
</reference>
<accession>A0AAT9FJJ9</accession>
<organism evidence="1">
    <name type="scientific">Oceaniferula spumae</name>
    <dbReference type="NCBI Taxonomy" id="2979115"/>
    <lineage>
        <taxon>Bacteria</taxon>
        <taxon>Pseudomonadati</taxon>
        <taxon>Verrucomicrobiota</taxon>
        <taxon>Verrucomicrobiia</taxon>
        <taxon>Verrucomicrobiales</taxon>
        <taxon>Verrucomicrobiaceae</taxon>
        <taxon>Oceaniferula</taxon>
    </lineage>
</organism>
<dbReference type="KEGG" id="osu:NT6N_11570"/>
<name>A0AAT9FJJ9_9BACT</name>
<dbReference type="Pfam" id="PF04134">
    <property type="entry name" value="DCC1-like"/>
    <property type="match status" value="1"/>
</dbReference>
<protein>
    <recommendedName>
        <fullName evidence="2">DUF393 domain-containing protein</fullName>
    </recommendedName>
</protein>
<dbReference type="AlphaFoldDB" id="A0AAT9FJJ9"/>
<proteinExistence type="predicted"/>
<gene>
    <name evidence="1" type="ORF">NT6N_11570</name>
</gene>
<dbReference type="InterPro" id="IPR007263">
    <property type="entry name" value="DCC1-like"/>
</dbReference>
<dbReference type="EMBL" id="AP026866">
    <property type="protein sequence ID" value="BDS06117.1"/>
    <property type="molecule type" value="Genomic_DNA"/>
</dbReference>
<evidence type="ECO:0008006" key="2">
    <source>
        <dbReference type="Google" id="ProtNLM"/>
    </source>
</evidence>
<dbReference type="GO" id="GO:0015035">
    <property type="term" value="F:protein-disulfide reductase activity"/>
    <property type="evidence" value="ECO:0007669"/>
    <property type="project" value="InterPro"/>
</dbReference>
<sequence length="147" mass="17113">MSPSDQSPNNILFLDGDCMFCQQSATMLHRLDKRGRLHFAPLQGETARILPEAWRQLEDTNNQASGAAVLTEYYGSDRQMHWRGADAILRSLYLTGGIFKIFWPLHWLPRWIKSPAYQFIARHRHRLKFGKESCSLPDAKFREHMLP</sequence>